<feature type="transmembrane region" description="Helical" evidence="7">
    <location>
        <begin position="12"/>
        <end position="34"/>
    </location>
</feature>
<feature type="transmembrane region" description="Helical" evidence="7">
    <location>
        <begin position="169"/>
        <end position="189"/>
    </location>
</feature>
<gene>
    <name evidence="9" type="ORF">GK047_15710</name>
</gene>
<feature type="transmembrane region" description="Helical" evidence="7">
    <location>
        <begin position="107"/>
        <end position="129"/>
    </location>
</feature>
<dbReference type="RefSeq" id="WP_163948444.1">
    <property type="nucleotide sequence ID" value="NZ_JAAIKC010000005.1"/>
</dbReference>
<dbReference type="InterPro" id="IPR020846">
    <property type="entry name" value="MFS_dom"/>
</dbReference>
<dbReference type="SUPFAM" id="SSF103473">
    <property type="entry name" value="MFS general substrate transporter"/>
    <property type="match status" value="1"/>
</dbReference>
<dbReference type="InterPro" id="IPR050189">
    <property type="entry name" value="MFS_Efflux_Transporters"/>
</dbReference>
<feature type="transmembrane region" description="Helical" evidence="7">
    <location>
        <begin position="293"/>
        <end position="313"/>
    </location>
</feature>
<dbReference type="EMBL" id="JAAIKC010000005">
    <property type="protein sequence ID" value="NEW07451.1"/>
    <property type="molecule type" value="Genomic_DNA"/>
</dbReference>
<dbReference type="GO" id="GO:0005886">
    <property type="term" value="C:plasma membrane"/>
    <property type="evidence" value="ECO:0007669"/>
    <property type="project" value="UniProtKB-SubCell"/>
</dbReference>
<feature type="transmembrane region" description="Helical" evidence="7">
    <location>
        <begin position="264"/>
        <end position="286"/>
    </location>
</feature>
<sequence length="417" mass="45584">MENQTWFKEPKHAWIGLGTLWVIGFVGALTRFIMAYFQVQIAEDLQISRGFISMAWSTNLLIAACCAPLGGWLVDRYGPKKVMLTSALMGIIGTGIVVLGHQPIVFFIGYGVISGLIGIGTTTTYMLMFDWFQHHRAKATALLASASSVGLAVSTPIFVSSSWLTWKDAFLASFILGIVIALPMIWLGIKSPQQQNKAESVQELPPMEEQEMSQSVGSSLKARALHLPIFFVVACALFTCGFNMGTVEMNLVAIHQLANVTPGMIALSMSVLGILEITGSLVFGYLLDRFNKLMLMTILYGIRIMGFTFLFLHVGWSPVLFAAAFGITYLSAIPGGLLIVNEYTKGKGKQTGFLLLFHQGGSILGALIGGASFDYFQNYQLLIGVDVFICTLVTLGYFLLLSARRRKIQLQPMKAST</sequence>
<name>A0A6G4A0V0_9BACL</name>
<dbReference type="Gene3D" id="1.20.1250.20">
    <property type="entry name" value="MFS general substrate transporter like domains"/>
    <property type="match status" value="2"/>
</dbReference>
<protein>
    <submittedName>
        <fullName evidence="9">MFS transporter</fullName>
    </submittedName>
</protein>
<proteinExistence type="predicted"/>
<evidence type="ECO:0000256" key="5">
    <source>
        <dbReference type="ARBA" id="ARBA00022989"/>
    </source>
</evidence>
<dbReference type="InterPro" id="IPR036259">
    <property type="entry name" value="MFS_trans_sf"/>
</dbReference>
<evidence type="ECO:0000256" key="2">
    <source>
        <dbReference type="ARBA" id="ARBA00022448"/>
    </source>
</evidence>
<keyword evidence="6 7" id="KW-0472">Membrane</keyword>
<evidence type="ECO:0000256" key="1">
    <source>
        <dbReference type="ARBA" id="ARBA00004651"/>
    </source>
</evidence>
<feature type="domain" description="Major facilitator superfamily (MFS) profile" evidence="8">
    <location>
        <begin position="16"/>
        <end position="405"/>
    </location>
</feature>
<evidence type="ECO:0000259" key="8">
    <source>
        <dbReference type="PROSITE" id="PS50850"/>
    </source>
</evidence>
<feature type="transmembrane region" description="Helical" evidence="7">
    <location>
        <begin position="141"/>
        <end position="163"/>
    </location>
</feature>
<evidence type="ECO:0000256" key="3">
    <source>
        <dbReference type="ARBA" id="ARBA00022475"/>
    </source>
</evidence>
<keyword evidence="4 7" id="KW-0812">Transmembrane</keyword>
<feature type="transmembrane region" description="Helical" evidence="7">
    <location>
        <begin position="224"/>
        <end position="244"/>
    </location>
</feature>
<evidence type="ECO:0000256" key="7">
    <source>
        <dbReference type="SAM" id="Phobius"/>
    </source>
</evidence>
<evidence type="ECO:0000256" key="6">
    <source>
        <dbReference type="ARBA" id="ARBA00023136"/>
    </source>
</evidence>
<accession>A0A6G4A0V0</accession>
<comment type="subcellular location">
    <subcellularLocation>
        <location evidence="1">Cell membrane</location>
        <topology evidence="1">Multi-pass membrane protein</topology>
    </subcellularLocation>
</comment>
<dbReference type="PANTHER" id="PTHR43124">
    <property type="entry name" value="PURINE EFFLUX PUMP PBUE"/>
    <property type="match status" value="1"/>
</dbReference>
<dbReference type="PROSITE" id="PS50850">
    <property type="entry name" value="MFS"/>
    <property type="match status" value="1"/>
</dbReference>
<dbReference type="PANTHER" id="PTHR43124:SF3">
    <property type="entry name" value="CHLORAMPHENICOL EFFLUX PUMP RV0191"/>
    <property type="match status" value="1"/>
</dbReference>
<reference evidence="9" key="1">
    <citation type="submission" date="2020-02" db="EMBL/GenBank/DDBJ databases">
        <authorList>
            <person name="Shen X.-R."/>
            <person name="Zhang Y.-X."/>
        </authorList>
    </citation>
    <scope>NUCLEOTIDE SEQUENCE</scope>
    <source>
        <strain evidence="9">SYP-B3998</strain>
    </source>
</reference>
<organism evidence="9">
    <name type="scientific">Paenibacillus sp. SYP-B3998</name>
    <dbReference type="NCBI Taxonomy" id="2678564"/>
    <lineage>
        <taxon>Bacteria</taxon>
        <taxon>Bacillati</taxon>
        <taxon>Bacillota</taxon>
        <taxon>Bacilli</taxon>
        <taxon>Bacillales</taxon>
        <taxon>Paenibacillaceae</taxon>
        <taxon>Paenibacillus</taxon>
    </lineage>
</organism>
<dbReference type="InterPro" id="IPR011701">
    <property type="entry name" value="MFS"/>
</dbReference>
<dbReference type="Pfam" id="PF07690">
    <property type="entry name" value="MFS_1"/>
    <property type="match status" value="1"/>
</dbReference>
<evidence type="ECO:0000313" key="9">
    <source>
        <dbReference type="EMBL" id="NEW07451.1"/>
    </source>
</evidence>
<keyword evidence="3" id="KW-1003">Cell membrane</keyword>
<keyword evidence="2" id="KW-0813">Transport</keyword>
<dbReference type="AlphaFoldDB" id="A0A6G4A0V0"/>
<feature type="transmembrane region" description="Helical" evidence="7">
    <location>
        <begin position="352"/>
        <end position="373"/>
    </location>
</feature>
<dbReference type="GO" id="GO:0022857">
    <property type="term" value="F:transmembrane transporter activity"/>
    <property type="evidence" value="ECO:0007669"/>
    <property type="project" value="InterPro"/>
</dbReference>
<feature type="transmembrane region" description="Helical" evidence="7">
    <location>
        <begin position="54"/>
        <end position="75"/>
    </location>
</feature>
<evidence type="ECO:0000256" key="4">
    <source>
        <dbReference type="ARBA" id="ARBA00022692"/>
    </source>
</evidence>
<feature type="transmembrane region" description="Helical" evidence="7">
    <location>
        <begin position="82"/>
        <end position="101"/>
    </location>
</feature>
<feature type="transmembrane region" description="Helical" evidence="7">
    <location>
        <begin position="319"/>
        <end position="340"/>
    </location>
</feature>
<feature type="transmembrane region" description="Helical" evidence="7">
    <location>
        <begin position="379"/>
        <end position="400"/>
    </location>
</feature>
<keyword evidence="5 7" id="KW-1133">Transmembrane helix</keyword>
<comment type="caution">
    <text evidence="9">The sequence shown here is derived from an EMBL/GenBank/DDBJ whole genome shotgun (WGS) entry which is preliminary data.</text>
</comment>